<dbReference type="Proteomes" id="UP000186817">
    <property type="component" value="Unassembled WGS sequence"/>
</dbReference>
<gene>
    <name evidence="2" type="ORF">AK812_SmicGene2381</name>
</gene>
<proteinExistence type="predicted"/>
<evidence type="ECO:0000313" key="2">
    <source>
        <dbReference type="EMBL" id="OLQ13584.1"/>
    </source>
</evidence>
<sequence>MATFFHTLFLDEFVRRVNIEKRQTQEVKYRCRARWATEDKMRDEMKYKEQRIKAIKEYCEARAAQGYTGRYDKYEKKTKYWVEEDLEFEWEKSKQESVAENAEYQVQDSDGTDLMTDPNATMNFDLTEAALGRLLGASRESRIRAWYKFLAMGKRGCKGPGPAAGPSGSGTGGKPDKPAANTLLPTVLKNELPSTVIVQYLSGITKRVNKMQEMKEKYEAIDDSNRSRAHSQIVVKCDEHMSALEKIHDEAKAKGKAKAAPKSAAPPAKAAARKRNWEDTWYINFIPTDYTETAQRFYENLQQKFSSRMDDSYILDLMLDAQFHNSKTSTYRTRMLHTLLPKLMYTKARAHVFDTWLDQLREDATALLEDGIAVSGHGVYYPVCVAFKGDAPMITKAGYLSRAFHNLGNPCCWECLAGGPLLPFEDCGRRPCWEPSMYTERPWHRPSPIAEIPAFPDAAERIFRKDPFHIYKQSVGGSFVASSLILMLDLGYYAEAQNNGLDALLGRAYEDFAFFVKHEWTGSIVPFIKHFTKTNLHYPRADAYPYARLKGSDIMLLTRWLAFLMEHGPRVQGARIGSLIDGRQQQRDHQPFMRHIARAATGAIAFFHIMHTYGLWHPREVAQQLGEAAFAFTDSYSYLAEICHRRSLNRFSLVPSLHYMHHFWVDVRVKLEDPSAKWFLSPVIGNSEPDEDYIGKICRLSRRVHPKRTAARTIDRFLIKMHFVLHEGSDG</sequence>
<keyword evidence="3" id="KW-1185">Reference proteome</keyword>
<dbReference type="EMBL" id="LSRX01000026">
    <property type="protein sequence ID" value="OLQ13584.1"/>
    <property type="molecule type" value="Genomic_DNA"/>
</dbReference>
<evidence type="ECO:0000313" key="3">
    <source>
        <dbReference type="Proteomes" id="UP000186817"/>
    </source>
</evidence>
<feature type="region of interest" description="Disordered" evidence="1">
    <location>
        <begin position="158"/>
        <end position="180"/>
    </location>
</feature>
<name>A0A1Q9F1I7_SYMMI</name>
<dbReference type="AlphaFoldDB" id="A0A1Q9F1I7"/>
<evidence type="ECO:0000256" key="1">
    <source>
        <dbReference type="SAM" id="MobiDB-lite"/>
    </source>
</evidence>
<dbReference type="OrthoDB" id="413842at2759"/>
<comment type="caution">
    <text evidence="2">The sequence shown here is derived from an EMBL/GenBank/DDBJ whole genome shotgun (WGS) entry which is preliminary data.</text>
</comment>
<organism evidence="2 3">
    <name type="scientific">Symbiodinium microadriaticum</name>
    <name type="common">Dinoflagellate</name>
    <name type="synonym">Zooxanthella microadriatica</name>
    <dbReference type="NCBI Taxonomy" id="2951"/>
    <lineage>
        <taxon>Eukaryota</taxon>
        <taxon>Sar</taxon>
        <taxon>Alveolata</taxon>
        <taxon>Dinophyceae</taxon>
        <taxon>Suessiales</taxon>
        <taxon>Symbiodiniaceae</taxon>
        <taxon>Symbiodinium</taxon>
    </lineage>
</organism>
<accession>A0A1Q9F1I7</accession>
<reference evidence="2 3" key="1">
    <citation type="submission" date="2016-02" db="EMBL/GenBank/DDBJ databases">
        <title>Genome analysis of coral dinoflagellate symbionts highlights evolutionary adaptations to a symbiotic lifestyle.</title>
        <authorList>
            <person name="Aranda M."/>
            <person name="Li Y."/>
            <person name="Liew Y.J."/>
            <person name="Baumgarten S."/>
            <person name="Simakov O."/>
            <person name="Wilson M."/>
            <person name="Piel J."/>
            <person name="Ashoor H."/>
            <person name="Bougouffa S."/>
            <person name="Bajic V.B."/>
            <person name="Ryu T."/>
            <person name="Ravasi T."/>
            <person name="Bayer T."/>
            <person name="Micklem G."/>
            <person name="Kim H."/>
            <person name="Bhak J."/>
            <person name="Lajeunesse T.C."/>
            <person name="Voolstra C.R."/>
        </authorList>
    </citation>
    <scope>NUCLEOTIDE SEQUENCE [LARGE SCALE GENOMIC DNA]</scope>
    <source>
        <strain evidence="2 3">CCMP2467</strain>
    </source>
</reference>
<protein>
    <submittedName>
        <fullName evidence="2">Uncharacterized protein</fullName>
    </submittedName>
</protein>